<feature type="chain" id="PRO_5021446894" evidence="1">
    <location>
        <begin position="32"/>
        <end position="251"/>
    </location>
</feature>
<dbReference type="Gene3D" id="2.60.40.10">
    <property type="entry name" value="Immunoglobulins"/>
    <property type="match status" value="1"/>
</dbReference>
<evidence type="ECO:0000313" key="4">
    <source>
        <dbReference type="Proteomes" id="UP000297839"/>
    </source>
</evidence>
<dbReference type="PANTHER" id="PTHR30251:SF4">
    <property type="entry name" value="SLR1668 PROTEIN"/>
    <property type="match status" value="1"/>
</dbReference>
<accession>A0A4Z0C0U1</accession>
<sequence length="251" mass="27178">MKHPISRPRAAARLGRLPFAALLFAAAAVHAGSFSVVPVRIYMSPNDRAVAITITNEGDTEVALQADLYTWSQKPDGSDDLVLTEDLLVAPPILRLGPGARQVVRLARLAPADMARQSAYRMIVREVPEVTLPKAEKDILLQLPVSLAMSMPVFVTPPAARRDVQCRIARLDARSFNALCQNAGNAYAQVRAILLLRGQDELARFEGGTYLLPGARHSLSIKADRPIAAGPAVARLFFDDGQSVDQALQLP</sequence>
<dbReference type="SUPFAM" id="SSF49354">
    <property type="entry name" value="PapD-like"/>
    <property type="match status" value="1"/>
</dbReference>
<dbReference type="Pfam" id="PF00345">
    <property type="entry name" value="PapD_N"/>
    <property type="match status" value="1"/>
</dbReference>
<dbReference type="GO" id="GO:0030288">
    <property type="term" value="C:outer membrane-bounded periplasmic space"/>
    <property type="evidence" value="ECO:0007669"/>
    <property type="project" value="InterPro"/>
</dbReference>
<keyword evidence="1" id="KW-0732">Signal</keyword>
<dbReference type="InterPro" id="IPR016147">
    <property type="entry name" value="Pili_assmbl_chaperone_N"/>
</dbReference>
<dbReference type="GO" id="GO:0071555">
    <property type="term" value="P:cell wall organization"/>
    <property type="evidence" value="ECO:0007669"/>
    <property type="project" value="InterPro"/>
</dbReference>
<feature type="signal peptide" evidence="1">
    <location>
        <begin position="1"/>
        <end position="31"/>
    </location>
</feature>
<name>A0A4Z0C0U1_9BURK</name>
<feature type="domain" description="Pili assembly chaperone N-terminal" evidence="2">
    <location>
        <begin position="35"/>
        <end position="159"/>
    </location>
</feature>
<dbReference type="RefSeq" id="WP_135249216.1">
    <property type="nucleotide sequence ID" value="NZ_SMLK01000002.1"/>
</dbReference>
<dbReference type="EMBL" id="SMLK01000002">
    <property type="protein sequence ID" value="TFZ04148.1"/>
    <property type="molecule type" value="Genomic_DNA"/>
</dbReference>
<proteinExistence type="predicted"/>
<comment type="caution">
    <text evidence="3">The sequence shown here is derived from an EMBL/GenBank/DDBJ whole genome shotgun (WGS) entry which is preliminary data.</text>
</comment>
<keyword evidence="4" id="KW-1185">Reference proteome</keyword>
<evidence type="ECO:0000313" key="3">
    <source>
        <dbReference type="EMBL" id="TFZ04148.1"/>
    </source>
</evidence>
<reference evidence="3 4" key="1">
    <citation type="submission" date="2019-03" db="EMBL/GenBank/DDBJ databases">
        <title>Ramlibacter sp. 18x22-1, whole genome shotgun sequence.</title>
        <authorList>
            <person name="Zhang X."/>
            <person name="Feng G."/>
            <person name="Zhu H."/>
        </authorList>
    </citation>
    <scope>NUCLEOTIDE SEQUENCE [LARGE SCALE GENOMIC DNA]</scope>
    <source>
        <strain evidence="3 4">18x22-1</strain>
    </source>
</reference>
<evidence type="ECO:0000259" key="2">
    <source>
        <dbReference type="Pfam" id="PF00345"/>
    </source>
</evidence>
<dbReference type="AlphaFoldDB" id="A0A4Z0C0U1"/>
<dbReference type="InterPro" id="IPR013783">
    <property type="entry name" value="Ig-like_fold"/>
</dbReference>
<dbReference type="PANTHER" id="PTHR30251">
    <property type="entry name" value="PILUS ASSEMBLY CHAPERONE"/>
    <property type="match status" value="1"/>
</dbReference>
<organism evidence="3 4">
    <name type="scientific">Ramlibacter humi</name>
    <dbReference type="NCBI Taxonomy" id="2530451"/>
    <lineage>
        <taxon>Bacteria</taxon>
        <taxon>Pseudomonadati</taxon>
        <taxon>Pseudomonadota</taxon>
        <taxon>Betaproteobacteria</taxon>
        <taxon>Burkholderiales</taxon>
        <taxon>Comamonadaceae</taxon>
        <taxon>Ramlibacter</taxon>
    </lineage>
</organism>
<dbReference type="Proteomes" id="UP000297839">
    <property type="component" value="Unassembled WGS sequence"/>
</dbReference>
<dbReference type="OrthoDB" id="13185at2"/>
<dbReference type="InterPro" id="IPR008962">
    <property type="entry name" value="PapD-like_sf"/>
</dbReference>
<evidence type="ECO:0000256" key="1">
    <source>
        <dbReference type="SAM" id="SignalP"/>
    </source>
</evidence>
<dbReference type="InterPro" id="IPR050643">
    <property type="entry name" value="Periplasmic_pilus_chap"/>
</dbReference>
<gene>
    <name evidence="3" type="ORF">EZ216_07940</name>
</gene>
<protein>
    <submittedName>
        <fullName evidence="3">Molecular chaperone</fullName>
    </submittedName>
</protein>